<organism evidence="1 2">
    <name type="scientific">Mycobacterium shigaense</name>
    <dbReference type="NCBI Taxonomy" id="722731"/>
    <lineage>
        <taxon>Bacteria</taxon>
        <taxon>Bacillati</taxon>
        <taxon>Actinomycetota</taxon>
        <taxon>Actinomycetes</taxon>
        <taxon>Mycobacteriales</taxon>
        <taxon>Mycobacteriaceae</taxon>
        <taxon>Mycobacterium</taxon>
        <taxon>Mycobacterium simiae complex</taxon>
    </lineage>
</organism>
<dbReference type="OrthoDB" id="4733379at2"/>
<evidence type="ECO:0000313" key="1">
    <source>
        <dbReference type="EMBL" id="BAX91498.1"/>
    </source>
</evidence>
<reference evidence="2" key="1">
    <citation type="submission" date="2017-06" db="EMBL/GenBank/DDBJ databases">
        <title>Complete Genome Sequence of Mycobacterium shigaense.</title>
        <authorList>
            <person name="Fukano H."/>
            <person name="Yoshida M."/>
            <person name="Kazumi Y."/>
            <person name="Ogura Y."/>
            <person name="Mitarai S."/>
            <person name="Hayashi T."/>
            <person name="Hoshino Y."/>
        </authorList>
    </citation>
    <scope>NUCLEOTIDE SEQUENCE [LARGE SCALE GENOMIC DNA]</scope>
    <source>
        <strain evidence="2">UN-152</strain>
    </source>
</reference>
<dbReference type="Proteomes" id="UP000217736">
    <property type="component" value="Chromosome"/>
</dbReference>
<dbReference type="EMBL" id="AP018164">
    <property type="protein sequence ID" value="BAX91498.1"/>
    <property type="molecule type" value="Genomic_DNA"/>
</dbReference>
<evidence type="ECO:0000313" key="2">
    <source>
        <dbReference type="Proteomes" id="UP000217736"/>
    </source>
</evidence>
<accession>A0A1Z4EEX9</accession>
<proteinExistence type="predicted"/>
<name>A0A1Z4EEX9_9MYCO</name>
<gene>
    <name evidence="1" type="ORF">MSG_01340</name>
</gene>
<protein>
    <submittedName>
        <fullName evidence="1">Uncharacterized protein</fullName>
    </submittedName>
</protein>
<dbReference type="KEGG" id="mshg:MSG_01340"/>
<keyword evidence="2" id="KW-1185">Reference proteome</keyword>
<dbReference type="RefSeq" id="WP_096438124.1">
    <property type="nucleotide sequence ID" value="NZ_AP018164.1"/>
</dbReference>
<dbReference type="AlphaFoldDB" id="A0A1Z4EEX9"/>
<sequence>MTAPHSEPETASRQRPSSDIIATIVAFVLAAAAAVLSFSLSPLFVMAADPCDNHNCDTAAISWAYAVTWGGLGLAAVAAIGGTVFAAARRRRMWIWPTGALGLIVVTFAIGTLLAGSVLPHQ</sequence>